<gene>
    <name evidence="1" type="primary">RvY_18875-1</name>
    <name evidence="1" type="synonym">RvY_18875.1</name>
    <name evidence="1" type="ORF">RvY_18875</name>
</gene>
<evidence type="ECO:0000313" key="1">
    <source>
        <dbReference type="EMBL" id="GAV09311.1"/>
    </source>
</evidence>
<dbReference type="EMBL" id="BDGG01000021">
    <property type="protein sequence ID" value="GAV09311.1"/>
    <property type="molecule type" value="Genomic_DNA"/>
</dbReference>
<proteinExistence type="predicted"/>
<comment type="caution">
    <text evidence="1">The sequence shown here is derived from an EMBL/GenBank/DDBJ whole genome shotgun (WGS) entry which is preliminary data.</text>
</comment>
<sequence>MDADYPDGSTNHTLLKSAVAGRPTTIVSGSSSMVHAPTEHSCLVMIVT</sequence>
<protein>
    <submittedName>
        <fullName evidence="1">Uncharacterized protein</fullName>
    </submittedName>
</protein>
<accession>A0A1D1W7C7</accession>
<keyword evidence="2" id="KW-1185">Reference proteome</keyword>
<organism evidence="1 2">
    <name type="scientific">Ramazzottius varieornatus</name>
    <name type="common">Water bear</name>
    <name type="synonym">Tardigrade</name>
    <dbReference type="NCBI Taxonomy" id="947166"/>
    <lineage>
        <taxon>Eukaryota</taxon>
        <taxon>Metazoa</taxon>
        <taxon>Ecdysozoa</taxon>
        <taxon>Tardigrada</taxon>
        <taxon>Eutardigrada</taxon>
        <taxon>Parachela</taxon>
        <taxon>Hypsibioidea</taxon>
        <taxon>Ramazzottiidae</taxon>
        <taxon>Ramazzottius</taxon>
    </lineage>
</organism>
<reference evidence="1 2" key="1">
    <citation type="journal article" date="2016" name="Nat. Commun.">
        <title>Extremotolerant tardigrade genome and improved radiotolerance of human cultured cells by tardigrade-unique protein.</title>
        <authorList>
            <person name="Hashimoto T."/>
            <person name="Horikawa D.D."/>
            <person name="Saito Y."/>
            <person name="Kuwahara H."/>
            <person name="Kozuka-Hata H."/>
            <person name="Shin-I T."/>
            <person name="Minakuchi Y."/>
            <person name="Ohishi K."/>
            <person name="Motoyama A."/>
            <person name="Aizu T."/>
            <person name="Enomoto A."/>
            <person name="Kondo K."/>
            <person name="Tanaka S."/>
            <person name="Hara Y."/>
            <person name="Koshikawa S."/>
            <person name="Sagara H."/>
            <person name="Miura T."/>
            <person name="Yokobori S."/>
            <person name="Miyagawa K."/>
            <person name="Suzuki Y."/>
            <person name="Kubo T."/>
            <person name="Oyama M."/>
            <person name="Kohara Y."/>
            <person name="Fujiyama A."/>
            <person name="Arakawa K."/>
            <person name="Katayama T."/>
            <person name="Toyoda A."/>
            <person name="Kunieda T."/>
        </authorList>
    </citation>
    <scope>NUCLEOTIDE SEQUENCE [LARGE SCALE GENOMIC DNA]</scope>
    <source>
        <strain evidence="1 2">YOKOZUNA-1</strain>
    </source>
</reference>
<name>A0A1D1W7C7_RAMVA</name>
<dbReference type="Proteomes" id="UP000186922">
    <property type="component" value="Unassembled WGS sequence"/>
</dbReference>
<dbReference type="AlphaFoldDB" id="A0A1D1W7C7"/>
<evidence type="ECO:0000313" key="2">
    <source>
        <dbReference type="Proteomes" id="UP000186922"/>
    </source>
</evidence>